<sequence>MSELGRGEELLFHGTGVMSSWLGRQTESHHTPAALSVSAGGDLLAGCDSVGGRWRSGGARPSQMAPAVGQVYVVDRIGAVCGECGNPRLMRIPPGWRYGPIYSG</sequence>
<dbReference type="EMBL" id="JACJHR010000001">
    <property type="protein sequence ID" value="MBB2497641.1"/>
    <property type="molecule type" value="Genomic_DNA"/>
</dbReference>
<name>A0A8E1T1D3_9PSEU</name>
<dbReference type="AlphaFoldDB" id="A0A8E1T1D3"/>
<organism evidence="1 2">
    <name type="scientific">Amycolatopsis echigonensis</name>
    <dbReference type="NCBI Taxonomy" id="2576905"/>
    <lineage>
        <taxon>Bacteria</taxon>
        <taxon>Bacillati</taxon>
        <taxon>Actinomycetota</taxon>
        <taxon>Actinomycetes</taxon>
        <taxon>Pseudonocardiales</taxon>
        <taxon>Pseudonocardiaceae</taxon>
        <taxon>Amycolatopsis</taxon>
    </lineage>
</organism>
<dbReference type="RefSeq" id="WP_183122616.1">
    <property type="nucleotide sequence ID" value="NZ_JACJHR010000001.1"/>
</dbReference>
<proteinExistence type="predicted"/>
<evidence type="ECO:0000313" key="2">
    <source>
        <dbReference type="Proteomes" id="UP000550260"/>
    </source>
</evidence>
<comment type="caution">
    <text evidence="1">The sequence shown here is derived from an EMBL/GenBank/DDBJ whole genome shotgun (WGS) entry which is preliminary data.</text>
</comment>
<dbReference type="Proteomes" id="UP000550260">
    <property type="component" value="Unassembled WGS sequence"/>
</dbReference>
<accession>A0A8E1T1D3</accession>
<protein>
    <submittedName>
        <fullName evidence="1">Uncharacterized protein</fullName>
    </submittedName>
</protein>
<reference evidence="1 2" key="1">
    <citation type="submission" date="2020-08" db="EMBL/GenBank/DDBJ databases">
        <title>Amycolatopsis echigonensis JCM 21831.</title>
        <authorList>
            <person name="Tedsree N."/>
            <person name="Kuncharoen N."/>
            <person name="Likhitwitayawuid K."/>
            <person name="Tanasupawat S."/>
        </authorList>
    </citation>
    <scope>NUCLEOTIDE SEQUENCE [LARGE SCALE GENOMIC DNA]</scope>
    <source>
        <strain evidence="1 2">JCM 21831</strain>
    </source>
</reference>
<gene>
    <name evidence="1" type="ORF">H5411_00620</name>
</gene>
<evidence type="ECO:0000313" key="1">
    <source>
        <dbReference type="EMBL" id="MBB2497641.1"/>
    </source>
</evidence>